<name>A0A0F9J4W8_9ZZZZ</name>
<dbReference type="EMBL" id="LAZR01017309">
    <property type="protein sequence ID" value="KKM00961.1"/>
    <property type="molecule type" value="Genomic_DNA"/>
</dbReference>
<gene>
    <name evidence="1" type="ORF">LCGC14_1799190</name>
</gene>
<dbReference type="AlphaFoldDB" id="A0A0F9J4W8"/>
<evidence type="ECO:0000313" key="1">
    <source>
        <dbReference type="EMBL" id="KKM00961.1"/>
    </source>
</evidence>
<sequence length="27" mass="2864">EYGSKSKHELTIVTGIAQEMASVSKGI</sequence>
<accession>A0A0F9J4W8</accession>
<reference evidence="1" key="1">
    <citation type="journal article" date="2015" name="Nature">
        <title>Complex archaea that bridge the gap between prokaryotes and eukaryotes.</title>
        <authorList>
            <person name="Spang A."/>
            <person name="Saw J.H."/>
            <person name="Jorgensen S.L."/>
            <person name="Zaremba-Niedzwiedzka K."/>
            <person name="Martijn J."/>
            <person name="Lind A.E."/>
            <person name="van Eijk R."/>
            <person name="Schleper C."/>
            <person name="Guy L."/>
            <person name="Ettema T.J."/>
        </authorList>
    </citation>
    <scope>NUCLEOTIDE SEQUENCE</scope>
</reference>
<comment type="caution">
    <text evidence="1">The sequence shown here is derived from an EMBL/GenBank/DDBJ whole genome shotgun (WGS) entry which is preliminary data.</text>
</comment>
<protein>
    <submittedName>
        <fullName evidence="1">Uncharacterized protein</fullName>
    </submittedName>
</protein>
<organism evidence="1">
    <name type="scientific">marine sediment metagenome</name>
    <dbReference type="NCBI Taxonomy" id="412755"/>
    <lineage>
        <taxon>unclassified sequences</taxon>
        <taxon>metagenomes</taxon>
        <taxon>ecological metagenomes</taxon>
    </lineage>
</organism>
<feature type="non-terminal residue" evidence="1">
    <location>
        <position position="1"/>
    </location>
</feature>
<proteinExistence type="predicted"/>